<dbReference type="Gene3D" id="3.30.300.30">
    <property type="match status" value="1"/>
</dbReference>
<gene>
    <name evidence="4" type="ORF">ACFSL2_23420</name>
</gene>
<dbReference type="SUPFAM" id="SSF56801">
    <property type="entry name" value="Acetyl-CoA synthetase-like"/>
    <property type="match status" value="1"/>
</dbReference>
<dbReference type="EMBL" id="JBHUHF010000001">
    <property type="protein sequence ID" value="MFD2028459.1"/>
    <property type="molecule type" value="Genomic_DNA"/>
</dbReference>
<keyword evidence="5" id="KW-1185">Reference proteome</keyword>
<comment type="similarity">
    <text evidence="1">Belongs to the ATP-dependent AMP-binding enzyme family.</text>
</comment>
<evidence type="ECO:0000259" key="3">
    <source>
        <dbReference type="Pfam" id="PF13193"/>
    </source>
</evidence>
<evidence type="ECO:0000313" key="5">
    <source>
        <dbReference type="Proteomes" id="UP001597338"/>
    </source>
</evidence>
<dbReference type="InterPro" id="IPR025110">
    <property type="entry name" value="AMP-bd_C"/>
</dbReference>
<dbReference type="Proteomes" id="UP001597338">
    <property type="component" value="Unassembled WGS sequence"/>
</dbReference>
<protein>
    <recommendedName>
        <fullName evidence="3">AMP-binding enzyme C-terminal domain-containing protein</fullName>
    </recommendedName>
</protein>
<evidence type="ECO:0000256" key="1">
    <source>
        <dbReference type="ARBA" id="ARBA00006432"/>
    </source>
</evidence>
<dbReference type="Pfam" id="PF13193">
    <property type="entry name" value="AMP-binding_C"/>
    <property type="match status" value="1"/>
</dbReference>
<evidence type="ECO:0000256" key="2">
    <source>
        <dbReference type="ARBA" id="ARBA00022598"/>
    </source>
</evidence>
<proteinExistence type="inferred from homology"/>
<evidence type="ECO:0000313" key="4">
    <source>
        <dbReference type="EMBL" id="MFD2028459.1"/>
    </source>
</evidence>
<sequence length="70" mass="7398">MIGLPDGEAGEIPKAFVVTAQGESLTEGDVIAYVAEQVAPYKKVRAVEFIEVVPKSASGKILRKDLKAAP</sequence>
<dbReference type="PANTHER" id="PTHR24096:SF149">
    <property type="entry name" value="AMP-BINDING DOMAIN-CONTAINING PROTEIN-RELATED"/>
    <property type="match status" value="1"/>
</dbReference>
<dbReference type="RefSeq" id="WP_377200882.1">
    <property type="nucleotide sequence ID" value="NZ_JBHUHF010000001.1"/>
</dbReference>
<organism evidence="4 5">
    <name type="scientific">Promicromonospora aerolata</name>
    <dbReference type="NCBI Taxonomy" id="195749"/>
    <lineage>
        <taxon>Bacteria</taxon>
        <taxon>Bacillati</taxon>
        <taxon>Actinomycetota</taxon>
        <taxon>Actinomycetes</taxon>
        <taxon>Micrococcales</taxon>
        <taxon>Promicromonosporaceae</taxon>
        <taxon>Promicromonospora</taxon>
    </lineage>
</organism>
<dbReference type="InterPro" id="IPR045851">
    <property type="entry name" value="AMP-bd_C_sf"/>
</dbReference>
<feature type="domain" description="AMP-binding enzyme C-terminal" evidence="3">
    <location>
        <begin position="2"/>
        <end position="60"/>
    </location>
</feature>
<name>A0ABW4VDX0_9MICO</name>
<accession>A0ABW4VDX0</accession>
<reference evidence="5" key="1">
    <citation type="journal article" date="2019" name="Int. J. Syst. Evol. Microbiol.">
        <title>The Global Catalogue of Microorganisms (GCM) 10K type strain sequencing project: providing services to taxonomists for standard genome sequencing and annotation.</title>
        <authorList>
            <consortium name="The Broad Institute Genomics Platform"/>
            <consortium name="The Broad Institute Genome Sequencing Center for Infectious Disease"/>
            <person name="Wu L."/>
            <person name="Ma J."/>
        </authorList>
    </citation>
    <scope>NUCLEOTIDE SEQUENCE [LARGE SCALE GENOMIC DNA]</scope>
    <source>
        <strain evidence="5">CCM 7043</strain>
    </source>
</reference>
<comment type="caution">
    <text evidence="4">The sequence shown here is derived from an EMBL/GenBank/DDBJ whole genome shotgun (WGS) entry which is preliminary data.</text>
</comment>
<keyword evidence="2" id="KW-0436">Ligase</keyword>
<dbReference type="PANTHER" id="PTHR24096">
    <property type="entry name" value="LONG-CHAIN-FATTY-ACID--COA LIGASE"/>
    <property type="match status" value="1"/>
</dbReference>